<dbReference type="EMBL" id="VSSQ01127293">
    <property type="protein sequence ID" value="MPN56676.1"/>
    <property type="molecule type" value="Genomic_DNA"/>
</dbReference>
<feature type="domain" description="RNA polymerase sigma-70 region 4" evidence="1">
    <location>
        <begin position="65"/>
        <end position="110"/>
    </location>
</feature>
<dbReference type="SUPFAM" id="SSF88659">
    <property type="entry name" value="Sigma3 and sigma4 domains of RNA polymerase sigma factors"/>
    <property type="match status" value="1"/>
</dbReference>
<comment type="caution">
    <text evidence="2">The sequence shown here is derived from an EMBL/GenBank/DDBJ whole genome shotgun (WGS) entry which is preliminary data.</text>
</comment>
<accession>A0A645IZP9</accession>
<dbReference type="Gene3D" id="1.20.140.160">
    <property type="match status" value="1"/>
</dbReference>
<dbReference type="AlphaFoldDB" id="A0A645IZP9"/>
<dbReference type="GO" id="GO:0003700">
    <property type="term" value="F:DNA-binding transcription factor activity"/>
    <property type="evidence" value="ECO:0007669"/>
    <property type="project" value="InterPro"/>
</dbReference>
<dbReference type="Pfam" id="PF04545">
    <property type="entry name" value="Sigma70_r4"/>
    <property type="match status" value="1"/>
</dbReference>
<evidence type="ECO:0000313" key="2">
    <source>
        <dbReference type="EMBL" id="MPN56676.1"/>
    </source>
</evidence>
<dbReference type="GO" id="GO:0006352">
    <property type="term" value="P:DNA-templated transcription initiation"/>
    <property type="evidence" value="ECO:0007669"/>
    <property type="project" value="InterPro"/>
</dbReference>
<evidence type="ECO:0000259" key="1">
    <source>
        <dbReference type="Pfam" id="PF04545"/>
    </source>
</evidence>
<dbReference type="InterPro" id="IPR013324">
    <property type="entry name" value="RNA_pol_sigma_r3/r4-like"/>
</dbReference>
<dbReference type="InterPro" id="IPR007630">
    <property type="entry name" value="RNA_pol_sigma70_r4"/>
</dbReference>
<organism evidence="2">
    <name type="scientific">bioreactor metagenome</name>
    <dbReference type="NCBI Taxonomy" id="1076179"/>
    <lineage>
        <taxon>unclassified sequences</taxon>
        <taxon>metagenomes</taxon>
        <taxon>ecological metagenomes</taxon>
    </lineage>
</organism>
<proteinExistence type="predicted"/>
<gene>
    <name evidence="2" type="ORF">SDC9_204366</name>
</gene>
<protein>
    <recommendedName>
        <fullName evidence="1">RNA polymerase sigma-70 region 4 domain-containing protein</fullName>
    </recommendedName>
</protein>
<reference evidence="2" key="1">
    <citation type="submission" date="2019-08" db="EMBL/GenBank/DDBJ databases">
        <authorList>
            <person name="Kucharzyk K."/>
            <person name="Murdoch R.W."/>
            <person name="Higgins S."/>
            <person name="Loffler F."/>
        </authorList>
    </citation>
    <scope>NUCLEOTIDE SEQUENCE</scope>
</reference>
<name>A0A645IZP9_9ZZZZ</name>
<sequence>MQSDVKVGRIDLDMENQKITFVDSKEDSIERLFEQGVSFQDEQSVEEIVCDNAMLLLLNKAKEILDEEELKLINVVYDQELTYRQAGEILNISHVAVQKRHNKILDKLRKYFL</sequence>